<dbReference type="GO" id="GO:0004412">
    <property type="term" value="F:homoserine dehydrogenase activity"/>
    <property type="evidence" value="ECO:0007669"/>
    <property type="project" value="UniProtKB-EC"/>
</dbReference>
<dbReference type="GO" id="GO:0050661">
    <property type="term" value="F:NADP binding"/>
    <property type="evidence" value="ECO:0007669"/>
    <property type="project" value="InterPro"/>
</dbReference>
<name>A0A2Z4AHT3_9BACT</name>
<dbReference type="InterPro" id="IPR005106">
    <property type="entry name" value="Asp/hSer_DH_NAD-bd"/>
</dbReference>
<dbReference type="InterPro" id="IPR001342">
    <property type="entry name" value="HDH_cat"/>
</dbReference>
<keyword evidence="6" id="KW-0028">Amino-acid biosynthesis</keyword>
<evidence type="ECO:0000256" key="8">
    <source>
        <dbReference type="ARBA" id="ARBA00023002"/>
    </source>
</evidence>
<dbReference type="InterPro" id="IPR016204">
    <property type="entry name" value="HDH"/>
</dbReference>
<evidence type="ECO:0000256" key="1">
    <source>
        <dbReference type="ARBA" id="ARBA00005056"/>
    </source>
</evidence>
<keyword evidence="9" id="KW-0486">Methionine biosynthesis</keyword>
<dbReference type="Pfam" id="PF03447">
    <property type="entry name" value="NAD_binding_3"/>
    <property type="match status" value="1"/>
</dbReference>
<dbReference type="FunFam" id="3.30.360.10:FF:000005">
    <property type="entry name" value="Homoserine dehydrogenase"/>
    <property type="match status" value="1"/>
</dbReference>
<dbReference type="PANTHER" id="PTHR43331">
    <property type="entry name" value="HOMOSERINE DEHYDROGENASE"/>
    <property type="match status" value="1"/>
</dbReference>
<organism evidence="13 14">
    <name type="scientific">Candidatus Moanibacter tarae</name>
    <dbReference type="NCBI Taxonomy" id="2200854"/>
    <lineage>
        <taxon>Bacteria</taxon>
        <taxon>Pseudomonadati</taxon>
        <taxon>Verrucomicrobiota</taxon>
        <taxon>Opitutia</taxon>
        <taxon>Puniceicoccales</taxon>
        <taxon>Puniceicoccales incertae sedis</taxon>
        <taxon>Candidatus Moanibacter</taxon>
    </lineage>
</organism>
<evidence type="ECO:0000259" key="12">
    <source>
        <dbReference type="PROSITE" id="PS51671"/>
    </source>
</evidence>
<dbReference type="UniPathway" id="UPA00051">
    <property type="reaction ID" value="UER00465"/>
</dbReference>
<evidence type="ECO:0000256" key="11">
    <source>
        <dbReference type="PIRSR" id="PIRSR000098-2"/>
    </source>
</evidence>
<evidence type="ECO:0000256" key="2">
    <source>
        <dbReference type="ARBA" id="ARBA00005062"/>
    </source>
</evidence>
<dbReference type="InterPro" id="IPR045865">
    <property type="entry name" value="ACT-like_dom_sf"/>
</dbReference>
<comment type="similarity">
    <text evidence="3">Belongs to the homoserine dehydrogenase family.</text>
</comment>
<feature type="binding site" evidence="11">
    <location>
        <position position="108"/>
    </location>
    <ligand>
        <name>NADPH</name>
        <dbReference type="ChEBI" id="CHEBI:57783"/>
    </ligand>
</feature>
<proteinExistence type="inferred from homology"/>
<evidence type="ECO:0000256" key="6">
    <source>
        <dbReference type="ARBA" id="ARBA00022605"/>
    </source>
</evidence>
<evidence type="ECO:0000256" key="10">
    <source>
        <dbReference type="PIRSR" id="PIRSR000098-1"/>
    </source>
</evidence>
<dbReference type="InterPro" id="IPR036291">
    <property type="entry name" value="NAD(P)-bd_dom_sf"/>
</dbReference>
<dbReference type="AlphaFoldDB" id="A0A2Z4AHT3"/>
<dbReference type="GO" id="GO:0009086">
    <property type="term" value="P:methionine biosynthetic process"/>
    <property type="evidence" value="ECO:0007669"/>
    <property type="project" value="UniProtKB-KW"/>
</dbReference>
<feature type="binding site" evidence="11">
    <location>
        <position position="193"/>
    </location>
    <ligand>
        <name>L-homoserine</name>
        <dbReference type="ChEBI" id="CHEBI:57476"/>
    </ligand>
</feature>
<comment type="pathway">
    <text evidence="2">Amino-acid biosynthesis; L-methionine biosynthesis via de novo pathway; L-homoserine from L-aspartate: step 3/3.</text>
</comment>
<dbReference type="SUPFAM" id="SSF55347">
    <property type="entry name" value="Glyceraldehyde-3-phosphate dehydrogenase-like, C-terminal domain"/>
    <property type="match status" value="1"/>
</dbReference>
<dbReference type="KEGG" id="mtar:DF168_00820"/>
<dbReference type="Pfam" id="PF00742">
    <property type="entry name" value="Homoserine_dh"/>
    <property type="match status" value="1"/>
</dbReference>
<dbReference type="Gene3D" id="3.30.360.10">
    <property type="entry name" value="Dihydrodipicolinate Reductase, domain 2"/>
    <property type="match status" value="1"/>
</dbReference>
<evidence type="ECO:0000256" key="9">
    <source>
        <dbReference type="ARBA" id="ARBA00023167"/>
    </source>
</evidence>
<evidence type="ECO:0000313" key="13">
    <source>
        <dbReference type="EMBL" id="AWT59627.1"/>
    </source>
</evidence>
<keyword evidence="11" id="KW-0521">NADP</keyword>
<dbReference type="PROSITE" id="PS51671">
    <property type="entry name" value="ACT"/>
    <property type="match status" value="1"/>
</dbReference>
<keyword evidence="8 13" id="KW-0560">Oxidoreductase</keyword>
<dbReference type="PIRSF" id="PIRSF000098">
    <property type="entry name" value="Homoser_dehydrog"/>
    <property type="match status" value="1"/>
</dbReference>
<dbReference type="EC" id="1.1.1.3" evidence="4"/>
<dbReference type="CDD" id="cd04881">
    <property type="entry name" value="ACT_HSDH-Hom"/>
    <property type="match status" value="1"/>
</dbReference>
<accession>A0A2Z4AHT3</accession>
<feature type="active site" description="Proton donor" evidence="10">
    <location>
        <position position="208"/>
    </location>
</feature>
<dbReference type="NCBIfam" id="NF004976">
    <property type="entry name" value="PRK06349.1"/>
    <property type="match status" value="1"/>
</dbReference>
<dbReference type="UniPathway" id="UPA00050">
    <property type="reaction ID" value="UER00063"/>
</dbReference>
<dbReference type="SUPFAM" id="SSF51735">
    <property type="entry name" value="NAD(P)-binding Rossmann-fold domains"/>
    <property type="match status" value="1"/>
</dbReference>
<dbReference type="SUPFAM" id="SSF55021">
    <property type="entry name" value="ACT-like"/>
    <property type="match status" value="1"/>
</dbReference>
<sequence length="442" mass="48382">MSKKPVIAIGLVGLGVVGQGVWKHIQRNRQALERRFGVKLDLRKAAVRDLDKKRSVKVHRSLLTDDPFSVVRDDEIDIVCELLGGTSLAKQVTLEALARGKIVVSANKALICEHGNELLKAMKEGGGRLYFEASVAGGIPIIKVIREGLVANRFARIYGILNGTCNYILTRMEREGLTFKDTVDDARRLGYVEADDSLDLDGWDTAHKAVILAYLAYGRWVSLKQVPVEGIRQVTLEDIKMAKDLGYRIKLLGIITFDVANKRILVRVHPSLVSKERVLANVNEVYNGISVTGDVVGTTLHIGRGAGQDATASAVISDITDAVAALTTRNGSRSIVAGHDSLSQAEIGVELTELSEVLGEYYIRLLVDDRPGVLAEVANEMAQHGVSISSVIQPKGANNSATLILTTHTSNEWSMLQVVKDLEMLKCVKRKPFLLRIIDFED</sequence>
<evidence type="ECO:0000256" key="3">
    <source>
        <dbReference type="ARBA" id="ARBA00006753"/>
    </source>
</evidence>
<dbReference type="Gene3D" id="3.30.70.260">
    <property type="match status" value="1"/>
</dbReference>
<evidence type="ECO:0000256" key="4">
    <source>
        <dbReference type="ARBA" id="ARBA00013213"/>
    </source>
</evidence>
<evidence type="ECO:0000256" key="5">
    <source>
        <dbReference type="ARBA" id="ARBA00013376"/>
    </source>
</evidence>
<dbReference type="PANTHER" id="PTHR43331:SF1">
    <property type="entry name" value="HOMOSERINE DEHYDROGENASE"/>
    <property type="match status" value="1"/>
</dbReference>
<keyword evidence="7" id="KW-0791">Threonine biosynthesis</keyword>
<dbReference type="Gene3D" id="3.40.50.720">
    <property type="entry name" value="NAD(P)-binding Rossmann-like Domain"/>
    <property type="match status" value="1"/>
</dbReference>
<feature type="domain" description="ACT" evidence="12">
    <location>
        <begin position="362"/>
        <end position="442"/>
    </location>
</feature>
<dbReference type="GO" id="GO:0009088">
    <property type="term" value="P:threonine biosynthetic process"/>
    <property type="evidence" value="ECO:0007669"/>
    <property type="project" value="UniProtKB-UniPathway"/>
</dbReference>
<comment type="pathway">
    <text evidence="1">Amino-acid biosynthesis; L-threonine biosynthesis; L-threonine from L-aspartate: step 3/5.</text>
</comment>
<dbReference type="Proteomes" id="UP000247465">
    <property type="component" value="Chromosome"/>
</dbReference>
<reference evidence="13 14" key="1">
    <citation type="submission" date="2018-06" db="EMBL/GenBank/DDBJ databases">
        <title>Draft Genome Sequence of a Novel Marine Bacterium Related to the Verrucomicrobia.</title>
        <authorList>
            <person name="Vosseberg J."/>
            <person name="Martijn J."/>
            <person name="Ettema T.J.G."/>
        </authorList>
    </citation>
    <scope>NUCLEOTIDE SEQUENCE [LARGE SCALE GENOMIC DNA]</scope>
    <source>
        <strain evidence="13">TARA_B100001123</strain>
    </source>
</reference>
<protein>
    <recommendedName>
        <fullName evidence="5">Homoserine dehydrogenase</fullName>
        <ecNumber evidence="4">1.1.1.3</ecNumber>
    </recommendedName>
</protein>
<dbReference type="EMBL" id="CP029803">
    <property type="protein sequence ID" value="AWT59627.1"/>
    <property type="molecule type" value="Genomic_DNA"/>
</dbReference>
<gene>
    <name evidence="13" type="primary">hom</name>
    <name evidence="13" type="ORF">DF168_00820</name>
</gene>
<evidence type="ECO:0000313" key="14">
    <source>
        <dbReference type="Proteomes" id="UP000247465"/>
    </source>
</evidence>
<evidence type="ECO:0000256" key="7">
    <source>
        <dbReference type="ARBA" id="ARBA00022697"/>
    </source>
</evidence>
<dbReference type="InterPro" id="IPR002912">
    <property type="entry name" value="ACT_dom"/>
</dbReference>
<dbReference type="Pfam" id="PF01842">
    <property type="entry name" value="ACT"/>
    <property type="match status" value="1"/>
</dbReference>